<dbReference type="PROSITE" id="PS50086">
    <property type="entry name" value="TBC_RABGAP"/>
    <property type="match status" value="1"/>
</dbReference>
<comment type="caution">
    <text evidence="3">The sequence shown here is derived from an EMBL/GenBank/DDBJ whole genome shotgun (WGS) entry which is preliminary data.</text>
</comment>
<dbReference type="InterPro" id="IPR045913">
    <property type="entry name" value="TBC20/Gyp8-like"/>
</dbReference>
<sequence>MSRVLIAVPELHYYQGYHDVCVTVLFVVNGNEDATFAIMEHLSRTKLRVFMEPSINGTIRQLSTLYPLLGAINGSLRRFLEASNCGVVFLLPWCLTWYGHELRHYPTLTRLFDLFLSTEELMPVYLAAAIVLPHQDNLLKQECSLSSVHCYLGRLIPLLELSRNEFENRIIVAKDLLRRVPSKSLFHVEPDQHSFMFRKGSTSVDWENFGRIEGKQVATFLLDDFVVVTYRRDSTDNENEAYEVIEVAEEAEKATMAGYGLDSNSPNEDALKVESSLTCGERRFRRTMTTTC</sequence>
<dbReference type="InterPro" id="IPR035969">
    <property type="entry name" value="Rab-GAP_TBC_sf"/>
</dbReference>
<dbReference type="OrthoDB" id="206700at2759"/>
<dbReference type="GO" id="GO:0005096">
    <property type="term" value="F:GTPase activator activity"/>
    <property type="evidence" value="ECO:0007669"/>
    <property type="project" value="UniProtKB-KW"/>
</dbReference>
<proteinExistence type="predicted"/>
<dbReference type="InterPro" id="IPR000195">
    <property type="entry name" value="Rab-GAP-TBC_dom"/>
</dbReference>
<evidence type="ECO:0000259" key="2">
    <source>
        <dbReference type="PROSITE" id="PS50086"/>
    </source>
</evidence>
<dbReference type="STRING" id="418985.A0A1V9Y2P4"/>
<dbReference type="SUPFAM" id="SSF47923">
    <property type="entry name" value="Ypt/Rab-GAP domain of gyp1p"/>
    <property type="match status" value="2"/>
</dbReference>
<reference evidence="3 4" key="1">
    <citation type="journal article" date="2017" name="Gigascience">
        <title>Draft genome of the honey bee ectoparasitic mite, Tropilaelaps mercedesae, is shaped by the parasitic life history.</title>
        <authorList>
            <person name="Dong X."/>
            <person name="Armstrong S.D."/>
            <person name="Xia D."/>
            <person name="Makepeace B.L."/>
            <person name="Darby A.C."/>
            <person name="Kadowaki T."/>
        </authorList>
    </citation>
    <scope>NUCLEOTIDE SEQUENCE [LARGE SCALE GENOMIC DNA]</scope>
    <source>
        <strain evidence="3">Wuxi-XJTLU</strain>
    </source>
</reference>
<dbReference type="InParanoid" id="A0A1V9Y2P4"/>
<dbReference type="EMBL" id="MNPL01000451">
    <property type="protein sequence ID" value="OQR80002.1"/>
    <property type="molecule type" value="Genomic_DNA"/>
</dbReference>
<dbReference type="Proteomes" id="UP000192247">
    <property type="component" value="Unassembled WGS sequence"/>
</dbReference>
<keyword evidence="1" id="KW-0343">GTPase activation</keyword>
<organism evidence="3 4">
    <name type="scientific">Tropilaelaps mercedesae</name>
    <dbReference type="NCBI Taxonomy" id="418985"/>
    <lineage>
        <taxon>Eukaryota</taxon>
        <taxon>Metazoa</taxon>
        <taxon>Ecdysozoa</taxon>
        <taxon>Arthropoda</taxon>
        <taxon>Chelicerata</taxon>
        <taxon>Arachnida</taxon>
        <taxon>Acari</taxon>
        <taxon>Parasitiformes</taxon>
        <taxon>Mesostigmata</taxon>
        <taxon>Gamasina</taxon>
        <taxon>Dermanyssoidea</taxon>
        <taxon>Laelapidae</taxon>
        <taxon>Tropilaelaps</taxon>
    </lineage>
</organism>
<feature type="domain" description="Rab-GAP TBC" evidence="2">
    <location>
        <begin position="1"/>
        <end position="119"/>
    </location>
</feature>
<evidence type="ECO:0000313" key="3">
    <source>
        <dbReference type="EMBL" id="OQR80002.1"/>
    </source>
</evidence>
<keyword evidence="4" id="KW-1185">Reference proteome</keyword>
<gene>
    <name evidence="3" type="ORF">BIW11_05356</name>
</gene>
<protein>
    <submittedName>
        <fullName evidence="3">TBC1 domain family member 20-like</fullName>
    </submittedName>
</protein>
<name>A0A1V9Y2P4_9ACAR</name>
<dbReference type="PANTHER" id="PTHR20913:SF7">
    <property type="entry name" value="RE60063P"/>
    <property type="match status" value="1"/>
</dbReference>
<accession>A0A1V9Y2P4</accession>
<evidence type="ECO:0000313" key="4">
    <source>
        <dbReference type="Proteomes" id="UP000192247"/>
    </source>
</evidence>
<dbReference type="GO" id="GO:0006888">
    <property type="term" value="P:endoplasmic reticulum to Golgi vesicle-mediated transport"/>
    <property type="evidence" value="ECO:0007669"/>
    <property type="project" value="TreeGrafter"/>
</dbReference>
<dbReference type="Gene3D" id="1.10.8.1310">
    <property type="match status" value="1"/>
</dbReference>
<dbReference type="AlphaFoldDB" id="A0A1V9Y2P4"/>
<dbReference type="GO" id="GO:0005789">
    <property type="term" value="C:endoplasmic reticulum membrane"/>
    <property type="evidence" value="ECO:0007669"/>
    <property type="project" value="TreeGrafter"/>
</dbReference>
<dbReference type="PANTHER" id="PTHR20913">
    <property type="entry name" value="TBC1 DOMAIN FAMILY MEMBER 20/GTPASE"/>
    <property type="match status" value="1"/>
</dbReference>
<dbReference type="Pfam" id="PF00566">
    <property type="entry name" value="RabGAP-TBC"/>
    <property type="match status" value="1"/>
</dbReference>
<evidence type="ECO:0000256" key="1">
    <source>
        <dbReference type="ARBA" id="ARBA00022468"/>
    </source>
</evidence>
<dbReference type="Gene3D" id="1.10.472.80">
    <property type="entry name" value="Ypt/Rab-GAP domain of gyp1p, domain 3"/>
    <property type="match status" value="1"/>
</dbReference>